<feature type="domain" description="DUF4214" evidence="1">
    <location>
        <begin position="57"/>
        <end position="105"/>
    </location>
</feature>
<sequence>MATFNYQYELIKLYLAAFVRAPEKSGLDYWLAQINGGRSFDAILETVFSLDIVKAIYPTAMTNQVFVTAIYANVFGKVPDAEGLAYWVGQLNGGLGRGKLVMDMINAGLSTPDGTPGKAYIVNRLAVSQYAVDLQNAQQTEFTPSFLKNVLQTVNADTSTVGSAQKALDPSVTGIGIGAPSNALTVPAAANGLSAAEIKAGVKVTIDLKGTNAIVGHIVEILIDNAPFPESVTYVLTAADIKAQFATLTTPTTSVWGSDGTHSLSAYIRNTAGVKGNVGGEIAVVVNQIAPFAPRIPVDIAAATDGINAVEKAAGVAVKVNLTGTGALAGDTVEVLLDGKSFSPTALKTVTAADLDAGFVMATIPSNAAWGSDGEKIIAARVIDLAGNVGSIGGGLAVQLDQTAPAAFKNLLAIDAAVGGLSVAERSIDVMVKVNLTAMSLATGDQIELLIDGKPFANSTLHQFSPEEIAAKLALVRISGGDTAWGSTDGIRVITARVIDAAGNIGVAGGDLKVMVDSQAPASQNTTISVAAAVNGVSATELAAGVDVVVNLNGSNALAGDVVVLLLDGQPIGSGLNATLTAAQVSAKILSIKVPNGAYWGADGTKVFTAYIRDSAGNVGANSSDFSFALDTKAPTKPSVLPLVPAAASNINASEKSAGVQVKVDLASTDALVGDKVEILLNGASMTTPVYQTIQVADLLNGFVIASIPSGAGWGADGNKTLAARVIDVAGNVGAISDNVAVVLDTIVASGPTAILQVAANSGGGLTPIERSAGVVVVADLTGTTALAGEQIEILIGGQSFATPVIKTLTAAEVAAKSVSLTIGTNDGWGASGSKDLTARFIDVSGNQGTASGKVSVTVLAPNPISNPLQIPVAVGGINPLEKASTIVVSANLAGTNVQAGDAIELLIDNKPFTNSTLHVISASEIAAGIANLTIAGGDPAWGAVDGDRTIAARIIDTAGKVGVSGGALKVSLDSVGPLSEKITLTVPAALNGLNAAELAAGVSVNVSLTGTNAVAGDIVTLLLGSTNPVPIVSVNLSAAQVTAKSAVIIIPGTVNWGGDGNKTLSAYITDTAGNQGLTGGALNVVVDSIVPNMPSNPVQVPAATNAINSAEKQAGVSVIIDLTGTNAGAGDKVEVLLGGVPFSTPILQNLSATDLSNRSVTVVIPNTAVWGSDGIKLLSARVIDTTGNIGPASVATAAEIDFTAPAAFKGSIQIDAAIGGLSAVEKANDVMVTVNLTGQNVVLGDSIELLIDGRPFAVSTLHEVTVDEVASKLAQLKITAADSGWGLTDGLKVITARVIDAAGNVGVAGGDLKVTVDSQAPTSQNATITIAAAANGVSASELAAGVDVTINLNGSNAVAGDVVTLLLDGQAIGTGISATLSAAQVSAKTLTLKIPNGAYWGSDGSKTISAFIRDSAGNVGASSNNFTVNLDTQAPSKPSVLPVIAAATSNINASEKTAGVVMKVDLTSTGGLAGDKVEIVLNGASMTTPVLQTIQVADLINGYVNVTIPSAAGWGADGSKVFAARVIDVAGNVGPISDSVSVVLDTIAPAGPTAILQVAANSGGGLTPAERAAGVVVVADLTGTTAVAGEQIEILIGGVSFATPVIKTLSAAEVLAKSVSLTIGTTDGWGAGGSKDLTARFIDASGNTGTAAGKVSVIVLSPNPIASPLQIPVAVGGINPTERANAMVVTASLAGTNVQVGDAIELTIDGKSFTNSTLHIISAGEIAAGTANLSITGGDSAWGVTDGDRTIAARIVDTTGKVGVSGGSLKVTLDSIAPASQNVVLTAPAALNGLNASELAAGVDVTVNLTGTNAVAGDVVTLMLGGAGFTPIVSVTLSAAQITAKSAVVTIPGSVNWGGDGNKTLSAYITDTAGNQGLPGGALNVVVDALVPSSPSNPILIPAALNSINSTEKQSGVTVLIDLTGTNAASGDRVEILIGGASFSTPILQSITTTDISNNLVNAVIPSTANWGSDGIKLISARIVDVTGNLGPASAAVSVNLDTVAPSGPGSLLQIPANAGGGIGPAERAAGVVVTVDLTGTTATVGDTIEILIGGTSFATPVSKVLNLTDLVNRSVSMTIGTSDGWGADGSKILSARFIDSSGNFGSAGGAVTVTLDGTPPGATPTPLVVTAASNGLSGVEKNVGVDVQIDLNSTGVIAGDTVSILLDGLPFSVPVTQTISAAQVLAKSATVTIPGSAVWGPDGNKVLTAIFTDVLGNVGAAGGSLTISLDTTAPLSPSNSVAIAAASNGINAAEKAAGVAVVVDLTGTSAVVGDRAEILIGGVSFPTAVMQTIGASDVSNGSISLMIPANAVWGSDGSKIISARILDFAGNPGALGGAISVNLDTTAPNPTPTALSVPAASGGIDNAEKVAGVAVNVDLTGTNIVAGDQVEILIGGASFTIPVLHTVTAGEVAAKLATATILQTSGWGNDNDKVFTARFVDVAGNVSAAGGSLTVSMQDTTPPNAPVSQLYAPAAGGGISLAEKNAGITVTGYIAGTLAVAGDTATLLIDGNGFASAITHVLTGAEISAGNFDFTVPSGAGWGSDGSHVLSMHITDVAGNVGNAGGAVTINLDTVAPTAPSNPVAAAVATNGINAVEKTAGVVATVDLTGTGAVLSDKVEILLGGSSFTIPVIHSITAGELAAGLVNVTIDANAGWGADGVKTISARVIDVAGNVGAIGGSLTTSMETSIPAAAGLPTFNDNDSNGLINNLDTYVFYISEATNKALGLANVQITNSHSFGTGASVSWSSDGTQMTLTLGTGTTVAVGDIISLIGVSDLAGNTNSLSFTI</sequence>
<reference evidence="2" key="1">
    <citation type="submission" date="2023-09" db="EMBL/GenBank/DDBJ databases">
        <title>Undibacterium sp. 20NA77.5 isolated from freshwater.</title>
        <authorList>
            <person name="Le V."/>
            <person name="Ko S.-R."/>
            <person name="Ahn C.-Y."/>
            <person name="Oh H.-M."/>
        </authorList>
    </citation>
    <scope>NUCLEOTIDE SEQUENCE</scope>
    <source>
        <strain evidence="2">20NA77.5</strain>
    </source>
</reference>
<dbReference type="InterPro" id="IPR013783">
    <property type="entry name" value="Ig-like_fold"/>
</dbReference>
<proteinExistence type="predicted"/>
<accession>A0ABY9RKH8</accession>
<keyword evidence="3" id="KW-1185">Reference proteome</keyword>
<evidence type="ECO:0000313" key="3">
    <source>
        <dbReference type="Proteomes" id="UP001181355"/>
    </source>
</evidence>
<evidence type="ECO:0000259" key="1">
    <source>
        <dbReference type="Pfam" id="PF13946"/>
    </source>
</evidence>
<dbReference type="InterPro" id="IPR025282">
    <property type="entry name" value="DUF4214"/>
</dbReference>
<evidence type="ECO:0000313" key="2">
    <source>
        <dbReference type="EMBL" id="WMW81726.1"/>
    </source>
</evidence>
<dbReference type="RefSeq" id="WP_309483204.1">
    <property type="nucleotide sequence ID" value="NZ_CP133720.1"/>
</dbReference>
<dbReference type="EMBL" id="CP133720">
    <property type="protein sequence ID" value="WMW81726.1"/>
    <property type="molecule type" value="Genomic_DNA"/>
</dbReference>
<dbReference type="Gene3D" id="2.60.40.10">
    <property type="entry name" value="Immunoglobulins"/>
    <property type="match status" value="6"/>
</dbReference>
<organism evidence="2 3">
    <name type="scientific">Undibacterium cyanobacteriorum</name>
    <dbReference type="NCBI Taxonomy" id="3073561"/>
    <lineage>
        <taxon>Bacteria</taxon>
        <taxon>Pseudomonadati</taxon>
        <taxon>Pseudomonadota</taxon>
        <taxon>Betaproteobacteria</taxon>
        <taxon>Burkholderiales</taxon>
        <taxon>Oxalobacteraceae</taxon>
        <taxon>Undibacterium</taxon>
    </lineage>
</organism>
<name>A0ABY9RKH8_9BURK</name>
<gene>
    <name evidence="2" type="ORF">RF679_05455</name>
</gene>
<protein>
    <submittedName>
        <fullName evidence="2">DUF4214 domain-containing protein</fullName>
    </submittedName>
</protein>
<dbReference type="Pfam" id="PF13946">
    <property type="entry name" value="DUF4214"/>
    <property type="match status" value="1"/>
</dbReference>
<dbReference type="Proteomes" id="UP001181355">
    <property type="component" value="Chromosome"/>
</dbReference>